<dbReference type="Proteomes" id="UP000470082">
    <property type="component" value="Unassembled WGS sequence"/>
</dbReference>
<accession>A0A7X2N4B9</accession>
<dbReference type="PANTHER" id="PTHR33392">
    <property type="entry name" value="POLYISOPRENYL-TEICHOIC ACID--PEPTIDOGLYCAN TEICHOIC ACID TRANSFERASE TAGU"/>
    <property type="match status" value="1"/>
</dbReference>
<dbReference type="NCBIfam" id="TIGR00350">
    <property type="entry name" value="lytR_cpsA_psr"/>
    <property type="match status" value="1"/>
</dbReference>
<dbReference type="Gene3D" id="3.40.630.190">
    <property type="entry name" value="LCP protein"/>
    <property type="match status" value="1"/>
</dbReference>
<evidence type="ECO:0000313" key="5">
    <source>
        <dbReference type="Proteomes" id="UP000470082"/>
    </source>
</evidence>
<feature type="transmembrane region" description="Helical" evidence="2">
    <location>
        <begin position="38"/>
        <end position="57"/>
    </location>
</feature>
<name>A0A7X2N4B9_9FIRM</name>
<evidence type="ECO:0000259" key="3">
    <source>
        <dbReference type="Pfam" id="PF03816"/>
    </source>
</evidence>
<gene>
    <name evidence="4" type="ORF">FYJ50_08765</name>
</gene>
<evidence type="ECO:0000313" key="4">
    <source>
        <dbReference type="EMBL" id="MSS02176.1"/>
    </source>
</evidence>
<reference evidence="4 5" key="1">
    <citation type="submission" date="2019-08" db="EMBL/GenBank/DDBJ databases">
        <title>In-depth cultivation of the pig gut microbiome towards novel bacterial diversity and tailored functional studies.</title>
        <authorList>
            <person name="Wylensek D."/>
            <person name="Hitch T.C.A."/>
            <person name="Clavel T."/>
        </authorList>
    </citation>
    <scope>NUCLEOTIDE SEQUENCE [LARGE SCALE GENOMIC DNA]</scope>
    <source>
        <strain evidence="4 5">LKV-178-WT-2G</strain>
    </source>
</reference>
<dbReference type="Pfam" id="PF03816">
    <property type="entry name" value="LytR_cpsA_psr"/>
    <property type="match status" value="1"/>
</dbReference>
<feature type="transmembrane region" description="Helical" evidence="2">
    <location>
        <begin position="12"/>
        <end position="32"/>
    </location>
</feature>
<feature type="transmembrane region" description="Helical" evidence="2">
    <location>
        <begin position="66"/>
        <end position="86"/>
    </location>
</feature>
<dbReference type="InterPro" id="IPR004474">
    <property type="entry name" value="LytR_CpsA_psr"/>
</dbReference>
<evidence type="ECO:0000256" key="2">
    <source>
        <dbReference type="SAM" id="Phobius"/>
    </source>
</evidence>
<proteinExistence type="inferred from homology"/>
<keyword evidence="2" id="KW-0472">Membrane</keyword>
<keyword evidence="5" id="KW-1185">Reference proteome</keyword>
<feature type="domain" description="Cell envelope-related transcriptional attenuator" evidence="3">
    <location>
        <begin position="242"/>
        <end position="396"/>
    </location>
</feature>
<comment type="caution">
    <text evidence="4">The sequence shown here is derived from an EMBL/GenBank/DDBJ whole genome shotgun (WGS) entry which is preliminary data.</text>
</comment>
<dbReference type="InterPro" id="IPR050922">
    <property type="entry name" value="LytR/CpsA/Psr_CW_biosynth"/>
</dbReference>
<organism evidence="4 5">
    <name type="scientific">Floccifex porci</name>
    <dbReference type="NCBI Taxonomy" id="2606629"/>
    <lineage>
        <taxon>Bacteria</taxon>
        <taxon>Bacillati</taxon>
        <taxon>Bacillota</taxon>
        <taxon>Erysipelotrichia</taxon>
        <taxon>Erysipelotrichales</taxon>
        <taxon>Erysipelotrichaceae</taxon>
        <taxon>Floccifex</taxon>
    </lineage>
</organism>
<keyword evidence="2" id="KW-0812">Transmembrane</keyword>
<keyword evidence="2" id="KW-1133">Transmembrane helix</keyword>
<dbReference type="EMBL" id="VUMM01000022">
    <property type="protein sequence ID" value="MSS02176.1"/>
    <property type="molecule type" value="Genomic_DNA"/>
</dbReference>
<evidence type="ECO:0000256" key="1">
    <source>
        <dbReference type="ARBA" id="ARBA00006068"/>
    </source>
</evidence>
<comment type="similarity">
    <text evidence="1">Belongs to the LytR/CpsA/Psr (LCP) family.</text>
</comment>
<sequence length="498" mass="55941">MKKLLKNPGTYISIIVLILSIVFLFKIIQIDILPIKILVPLCVAFLCVCLLSVLLWVKAKKLFTKIIACILSIVLIFTSGFGIKYITETVDSIMKISTSDTKTKKIISIYALKMSAVKEEKDLKGRTIGILTNNNRENVDICLNKLNQEIEIKEYTSSIELVKDFKGQAIDCICIDQMYLDTIEDYEGFENFEDDIREVYSYIYYVDKENTVEDIDVIKEPFSVLISGIDTRTEGFDDGDSRSDVNMVITVNPTTKQIFMLSIPRDYYVTTVCDASAGCGNGQKDKLTHTGWHGVATTERTIENLLSIEINYNVRVNFKTVRTIVDLLDGIDIYSSQTIENVGNGNTTCTVYEGNNHLNGECALGYARERYAYSDGDRQRGKNQMQVLTAIIKKMVSPALLSNFSEIMETMSDLIQTNMDMNQVFALVKQQLNEGGSWSIYTYSLNGSGGTDFAYELGDYAYVMYPDETTINNAKADIQSIMNGETPPYVNSKDATSE</sequence>
<dbReference type="PANTHER" id="PTHR33392:SF6">
    <property type="entry name" value="POLYISOPRENYL-TEICHOIC ACID--PEPTIDOGLYCAN TEICHOIC ACID TRANSFERASE TAGU"/>
    <property type="match status" value="1"/>
</dbReference>
<dbReference type="RefSeq" id="WP_154461145.1">
    <property type="nucleotide sequence ID" value="NZ_VUMM01000022.1"/>
</dbReference>
<protein>
    <recommendedName>
        <fullName evidence="3">Cell envelope-related transcriptional attenuator domain-containing protein</fullName>
    </recommendedName>
</protein>
<dbReference type="Gene3D" id="3.40.190.10">
    <property type="entry name" value="Periplasmic binding protein-like II"/>
    <property type="match status" value="1"/>
</dbReference>
<dbReference type="AlphaFoldDB" id="A0A7X2N4B9"/>